<dbReference type="Proteomes" id="UP000093807">
    <property type="component" value="Unassembled WGS sequence"/>
</dbReference>
<evidence type="ECO:0000313" key="1">
    <source>
        <dbReference type="EMBL" id="OAZ05019.1"/>
    </source>
</evidence>
<organism evidence="1 2">
    <name type="scientific">Flavobacterium succinicans</name>
    <dbReference type="NCBI Taxonomy" id="29536"/>
    <lineage>
        <taxon>Bacteria</taxon>
        <taxon>Pseudomonadati</taxon>
        <taxon>Bacteroidota</taxon>
        <taxon>Flavobacteriia</taxon>
        <taxon>Flavobacteriales</taxon>
        <taxon>Flavobacteriaceae</taxon>
        <taxon>Flavobacterium</taxon>
    </lineage>
</organism>
<proteinExistence type="predicted"/>
<protein>
    <submittedName>
        <fullName evidence="1">Uncharacterized protein</fullName>
    </submittedName>
</protein>
<name>A0A199XUM4_9FLAO</name>
<dbReference type="EMBL" id="JMTM01000017">
    <property type="protein sequence ID" value="OAZ05019.1"/>
    <property type="molecule type" value="Genomic_DNA"/>
</dbReference>
<dbReference type="PATRIC" id="fig|29536.5.peg.895"/>
<keyword evidence="2" id="KW-1185">Reference proteome</keyword>
<comment type="caution">
    <text evidence="1">The sequence shown here is derived from an EMBL/GenBank/DDBJ whole genome shotgun (WGS) entry which is preliminary data.</text>
</comment>
<gene>
    <name evidence="1" type="ORF">FLB_08670</name>
</gene>
<accession>A0A199XUM4</accession>
<evidence type="ECO:0000313" key="2">
    <source>
        <dbReference type="Proteomes" id="UP000093807"/>
    </source>
</evidence>
<reference evidence="1 2" key="1">
    <citation type="submission" date="2016-06" db="EMBL/GenBank/DDBJ databases">
        <title>Draft genome sequence of Flavobacterium succinicans strain DD5b.</title>
        <authorList>
            <person name="Poehlein A."/>
            <person name="Daniel R."/>
            <person name="Simeonova D.D."/>
        </authorList>
    </citation>
    <scope>NUCLEOTIDE SEQUENCE [LARGE SCALE GENOMIC DNA]</scope>
    <source>
        <strain evidence="1 2">DD5b</strain>
    </source>
</reference>
<sequence length="83" mass="9513">MFLHIIFELEDQKCVFMHQPSPDGSENPLARVAIFLRVGKSDPRSSFATQQKKPTETEIVTYSRIKLLKSSVMEEFALRLRSG</sequence>
<dbReference type="AlphaFoldDB" id="A0A199XUM4"/>